<evidence type="ECO:0000313" key="2">
    <source>
        <dbReference type="Proteomes" id="UP001055125"/>
    </source>
</evidence>
<dbReference type="EMBL" id="BPQP01000005">
    <property type="protein sequence ID" value="GJD93155.1"/>
    <property type="molecule type" value="Genomic_DNA"/>
</dbReference>
<dbReference type="RefSeq" id="WP_238242363.1">
    <property type="nucleotide sequence ID" value="NZ_BPQP01000005.1"/>
</dbReference>
<accession>A0ABQ4RQW4</accession>
<reference evidence="1" key="1">
    <citation type="journal article" date="2021" name="Front. Microbiol.">
        <title>Comprehensive Comparative Genomics and Phenotyping of Methylobacterium Species.</title>
        <authorList>
            <person name="Alessa O."/>
            <person name="Ogura Y."/>
            <person name="Fujitani Y."/>
            <person name="Takami H."/>
            <person name="Hayashi T."/>
            <person name="Sahin N."/>
            <person name="Tani A."/>
        </authorList>
    </citation>
    <scope>NUCLEOTIDE SEQUENCE</scope>
    <source>
        <strain evidence="1">DSM 19015</strain>
    </source>
</reference>
<evidence type="ECO:0000313" key="1">
    <source>
        <dbReference type="EMBL" id="GJD93155.1"/>
    </source>
</evidence>
<proteinExistence type="predicted"/>
<keyword evidence="2" id="KW-1185">Reference proteome</keyword>
<dbReference type="Proteomes" id="UP001055125">
    <property type="component" value="Unassembled WGS sequence"/>
</dbReference>
<organism evidence="1 2">
    <name type="scientific">Methylobacterium iners</name>
    <dbReference type="NCBI Taxonomy" id="418707"/>
    <lineage>
        <taxon>Bacteria</taxon>
        <taxon>Pseudomonadati</taxon>
        <taxon>Pseudomonadota</taxon>
        <taxon>Alphaproteobacteria</taxon>
        <taxon>Hyphomicrobiales</taxon>
        <taxon>Methylobacteriaceae</taxon>
        <taxon>Methylobacterium</taxon>
    </lineage>
</organism>
<evidence type="ECO:0008006" key="3">
    <source>
        <dbReference type="Google" id="ProtNLM"/>
    </source>
</evidence>
<sequence length="67" mass="7785">MPVIAANQRRRKPTAHDEGAYQTRNRIERLVSELQQVRRVATRYDPTAASFPAFVELAALRIWTQYV</sequence>
<protein>
    <recommendedName>
        <fullName evidence="3">Transposase</fullName>
    </recommendedName>
</protein>
<reference evidence="1" key="2">
    <citation type="submission" date="2021-08" db="EMBL/GenBank/DDBJ databases">
        <authorList>
            <person name="Tani A."/>
            <person name="Ola A."/>
            <person name="Ogura Y."/>
            <person name="Katsura K."/>
            <person name="Hayashi T."/>
        </authorList>
    </citation>
    <scope>NUCLEOTIDE SEQUENCE</scope>
    <source>
        <strain evidence="1">DSM 19015</strain>
    </source>
</reference>
<name>A0ABQ4RQW4_9HYPH</name>
<gene>
    <name evidence="1" type="ORF">OCOJLMKI_0345</name>
</gene>
<comment type="caution">
    <text evidence="1">The sequence shown here is derived from an EMBL/GenBank/DDBJ whole genome shotgun (WGS) entry which is preliminary data.</text>
</comment>